<evidence type="ECO:0000256" key="5">
    <source>
        <dbReference type="ARBA" id="ARBA00022824"/>
    </source>
</evidence>
<evidence type="ECO:0000256" key="3">
    <source>
        <dbReference type="ARBA" id="ARBA00011738"/>
    </source>
</evidence>
<evidence type="ECO:0000256" key="6">
    <source>
        <dbReference type="ARBA" id="ARBA00023136"/>
    </source>
</evidence>
<evidence type="ECO:0000256" key="2">
    <source>
        <dbReference type="ARBA" id="ARBA00004586"/>
    </source>
</evidence>
<comment type="caution">
    <text evidence="10">The sequence shown here is derived from an EMBL/GenBank/DDBJ whole genome shotgun (WGS) entry which is preliminary data.</text>
</comment>
<dbReference type="PROSITE" id="PS51186">
    <property type="entry name" value="GNAT"/>
    <property type="match status" value="1"/>
</dbReference>
<dbReference type="GO" id="GO:0005789">
    <property type="term" value="C:endoplasmic reticulum membrane"/>
    <property type="evidence" value="ECO:0007669"/>
    <property type="project" value="UniProtKB-SubCell"/>
</dbReference>
<keyword evidence="6" id="KW-0472">Membrane</keyword>
<dbReference type="Gene3D" id="3.40.630.30">
    <property type="match status" value="1"/>
</dbReference>
<evidence type="ECO:0000313" key="10">
    <source>
        <dbReference type="EMBL" id="CAJ2500138.1"/>
    </source>
</evidence>
<keyword evidence="11" id="KW-1185">Reference proteome</keyword>
<dbReference type="Proteomes" id="UP001295740">
    <property type="component" value="Unassembled WGS sequence"/>
</dbReference>
<keyword evidence="4 8" id="KW-0808">Transferase</keyword>
<feature type="domain" description="N-acetyltransferase" evidence="9">
    <location>
        <begin position="44"/>
        <end position="191"/>
    </location>
</feature>
<dbReference type="AlphaFoldDB" id="A0AAI8V3C4"/>
<gene>
    <name evidence="10" type="ORF">KHLLAP_LOCUS606</name>
</gene>
<dbReference type="GO" id="GO:0004343">
    <property type="term" value="F:glucosamine 6-phosphate N-acetyltransferase activity"/>
    <property type="evidence" value="ECO:0007669"/>
    <property type="project" value="UniProtKB-UniRule"/>
</dbReference>
<comment type="catalytic activity">
    <reaction evidence="8">
        <text>D-glucosamine 6-phosphate + acetyl-CoA = N-acetyl-D-glucosamine 6-phosphate + CoA + H(+)</text>
        <dbReference type="Rhea" id="RHEA:10292"/>
        <dbReference type="ChEBI" id="CHEBI:15378"/>
        <dbReference type="ChEBI" id="CHEBI:57287"/>
        <dbReference type="ChEBI" id="CHEBI:57288"/>
        <dbReference type="ChEBI" id="CHEBI:57513"/>
        <dbReference type="ChEBI" id="CHEBI:58725"/>
        <dbReference type="EC" id="2.3.1.4"/>
    </reaction>
</comment>
<evidence type="ECO:0000256" key="8">
    <source>
        <dbReference type="RuleBase" id="RU365086"/>
    </source>
</evidence>
<evidence type="ECO:0000256" key="4">
    <source>
        <dbReference type="ARBA" id="ARBA00022679"/>
    </source>
</evidence>
<dbReference type="EMBL" id="CAUWAG010000003">
    <property type="protein sequence ID" value="CAJ2500138.1"/>
    <property type="molecule type" value="Genomic_DNA"/>
</dbReference>
<dbReference type="PANTHER" id="PTHR13355:SF11">
    <property type="entry name" value="GLUCOSAMINE 6-PHOSPHATE N-ACETYLTRANSFERASE"/>
    <property type="match status" value="1"/>
</dbReference>
<evidence type="ECO:0000256" key="1">
    <source>
        <dbReference type="ARBA" id="ARBA00004184"/>
    </source>
</evidence>
<comment type="subcellular location">
    <subcellularLocation>
        <location evidence="1">Endomembrane system</location>
        <topology evidence="1">Peripheral membrane protein</topology>
    </subcellularLocation>
    <subcellularLocation>
        <location evidence="2">Endoplasmic reticulum membrane</location>
    </subcellularLocation>
</comment>
<accession>A0AAI8V3C4</accession>
<dbReference type="EC" id="2.3.1.4" evidence="8"/>
<dbReference type="PANTHER" id="PTHR13355">
    <property type="entry name" value="GLUCOSAMINE 6-PHOSPHATE N-ACETYLTRANSFERASE"/>
    <property type="match status" value="1"/>
</dbReference>
<sequence>MSTTEGFTSYHPPAHHIPIISEVQSLFSTSLIPTEVVSSLPNGYTIRPLSRDDYAKGFFDCLRVLTWVGDPTEAEFTERFDEMVEAKGTYYFVVIEYEGCIVGTGCLVVERKFIHNRSKCGHIEEISIAKEYQGKGLGLKIMEALDSVAVAVGCSKSILNCGPRNEPFYVKCGYENTGVEMTRTYVNDESE</sequence>
<protein>
    <recommendedName>
        <fullName evidence="8">Glucosamine 6-phosphate N-acetyltransferase</fullName>
        <ecNumber evidence="8">2.3.1.4</ecNumber>
    </recommendedName>
</protein>
<dbReference type="InterPro" id="IPR039143">
    <property type="entry name" value="GNPNAT1-like"/>
</dbReference>
<dbReference type="InterPro" id="IPR016181">
    <property type="entry name" value="Acyl_CoA_acyltransferase"/>
</dbReference>
<dbReference type="FunFam" id="3.40.630.30:FF:000048">
    <property type="entry name" value="Glucosamine 6-phosphate N-acetyltransferase"/>
    <property type="match status" value="1"/>
</dbReference>
<evidence type="ECO:0000256" key="7">
    <source>
        <dbReference type="ARBA" id="ARBA00023315"/>
    </source>
</evidence>
<comment type="similarity">
    <text evidence="8">Belongs to the acetyltransferase family. GNA1 subfamily.</text>
</comment>
<dbReference type="SUPFAM" id="SSF55729">
    <property type="entry name" value="Acyl-CoA N-acyltransferases (Nat)"/>
    <property type="match status" value="1"/>
</dbReference>
<evidence type="ECO:0000313" key="11">
    <source>
        <dbReference type="Proteomes" id="UP001295740"/>
    </source>
</evidence>
<dbReference type="GO" id="GO:0006048">
    <property type="term" value="P:UDP-N-acetylglucosamine biosynthetic process"/>
    <property type="evidence" value="ECO:0007669"/>
    <property type="project" value="UniProtKB-UniRule"/>
</dbReference>
<comment type="subunit">
    <text evidence="3">Homodimer.</text>
</comment>
<dbReference type="InterPro" id="IPR000182">
    <property type="entry name" value="GNAT_dom"/>
</dbReference>
<proteinExistence type="inferred from homology"/>
<name>A0AAI8V3C4_9PEZI</name>
<keyword evidence="5" id="KW-0256">Endoplasmic reticulum</keyword>
<reference evidence="10" key="1">
    <citation type="submission" date="2023-10" db="EMBL/GenBank/DDBJ databases">
        <authorList>
            <person name="Hackl T."/>
        </authorList>
    </citation>
    <scope>NUCLEOTIDE SEQUENCE</scope>
</reference>
<organism evidence="10 11">
    <name type="scientific">Anthostomella pinea</name>
    <dbReference type="NCBI Taxonomy" id="933095"/>
    <lineage>
        <taxon>Eukaryota</taxon>
        <taxon>Fungi</taxon>
        <taxon>Dikarya</taxon>
        <taxon>Ascomycota</taxon>
        <taxon>Pezizomycotina</taxon>
        <taxon>Sordariomycetes</taxon>
        <taxon>Xylariomycetidae</taxon>
        <taxon>Xylariales</taxon>
        <taxon>Xylariaceae</taxon>
        <taxon>Anthostomella</taxon>
    </lineage>
</organism>
<evidence type="ECO:0000259" key="9">
    <source>
        <dbReference type="PROSITE" id="PS51186"/>
    </source>
</evidence>
<keyword evidence="7 8" id="KW-0012">Acyltransferase</keyword>
<dbReference type="Pfam" id="PF00583">
    <property type="entry name" value="Acetyltransf_1"/>
    <property type="match status" value="1"/>
</dbReference>
<dbReference type="CDD" id="cd04301">
    <property type="entry name" value="NAT_SF"/>
    <property type="match status" value="1"/>
</dbReference>
<comment type="pathway">
    <text evidence="8">Nucleotide-sugar biosynthesis; UDP-N-acetyl-alpha-D-glucosamine biosynthesis; N-acetyl-alpha-D-glucosamine 1-phosphate from alpha-D-glucosamine 6-phosphate (route I): step 1/2.</text>
</comment>